<reference evidence="2" key="1">
    <citation type="submission" date="2019-09" db="EMBL/GenBank/DDBJ databases">
        <title>Antimicrobial potential of Antarctic Bacteria.</title>
        <authorList>
            <person name="Benaud N."/>
            <person name="Edwards R.J."/>
            <person name="Ferrari B.C."/>
        </authorList>
    </citation>
    <scope>NUCLEOTIDE SEQUENCE [LARGE SCALE GENOMIC DNA]</scope>
    <source>
        <strain evidence="2">SPB151</strain>
    </source>
</reference>
<dbReference type="RefSeq" id="WP_185442074.1">
    <property type="nucleotide sequence ID" value="NZ_CP043661.1"/>
</dbReference>
<gene>
    <name evidence="1" type="ORF">F1D05_22020</name>
</gene>
<dbReference type="KEGG" id="kqi:F1D05_22020"/>
<evidence type="ECO:0000313" key="1">
    <source>
        <dbReference type="EMBL" id="QNE20100.1"/>
    </source>
</evidence>
<keyword evidence="2" id="KW-1185">Reference proteome</keyword>
<protein>
    <submittedName>
        <fullName evidence="1">Uncharacterized protein</fullName>
    </submittedName>
</protein>
<organism evidence="1 2">
    <name type="scientific">Kribbella qitaiheensis</name>
    <dbReference type="NCBI Taxonomy" id="1544730"/>
    <lineage>
        <taxon>Bacteria</taxon>
        <taxon>Bacillati</taxon>
        <taxon>Actinomycetota</taxon>
        <taxon>Actinomycetes</taxon>
        <taxon>Propionibacteriales</taxon>
        <taxon>Kribbellaceae</taxon>
        <taxon>Kribbella</taxon>
    </lineage>
</organism>
<dbReference type="Proteomes" id="UP000515563">
    <property type="component" value="Chromosome"/>
</dbReference>
<sequence length="217" mass="23710">MPTKIAIHSPYVGIPMPAGSDCLTAGVTEARWEARRPDGVLAYKTFFRFGHAETLHIFNGAPLAIWTWQPVGALGSGDATLQKASNAAATPTPGHASATQPRLTSVSLAQNTPKTDVRMDSFVDLVTYPPSSGTIGLWVHGIRYAITPNDYIPWGGAAGSFQYRPVGGTTWTVLKSFTTDSQGQFRYNYSWPGKRQYRAVIYDQQYIFGFISPTETN</sequence>
<dbReference type="AlphaFoldDB" id="A0A7G6X1I5"/>
<reference evidence="1 2" key="2">
    <citation type="journal article" date="2020" name="Microbiol. Resour. Announc.">
        <title>Antarctic desert soil bacteria exhibit high novel natural product potential, evaluated through long-read genome sequencing and comparative genomics.</title>
        <authorList>
            <person name="Benaud N."/>
            <person name="Edwards R.J."/>
            <person name="Amos T.G."/>
            <person name="D'Agostino P.M."/>
            <person name="Gutierrez-Chavez C."/>
            <person name="Montgomery K."/>
            <person name="Nicetic I."/>
            <person name="Ferrari B.C."/>
        </authorList>
    </citation>
    <scope>NUCLEOTIDE SEQUENCE [LARGE SCALE GENOMIC DNA]</scope>
    <source>
        <strain evidence="1 2">SPB151</strain>
    </source>
</reference>
<name>A0A7G6X1I5_9ACTN</name>
<dbReference type="EMBL" id="CP043661">
    <property type="protein sequence ID" value="QNE20100.1"/>
    <property type="molecule type" value="Genomic_DNA"/>
</dbReference>
<evidence type="ECO:0000313" key="2">
    <source>
        <dbReference type="Proteomes" id="UP000515563"/>
    </source>
</evidence>
<proteinExistence type="predicted"/>
<accession>A0A7G6X1I5</accession>